<dbReference type="OrthoDB" id="415825at2759"/>
<feature type="domain" description="FAD-binding PCMH-type" evidence="6">
    <location>
        <begin position="49"/>
        <end position="220"/>
    </location>
</feature>
<name>A0A5J4Z2P5_PORPP</name>
<evidence type="ECO:0000256" key="5">
    <source>
        <dbReference type="ARBA" id="ARBA00023002"/>
    </source>
</evidence>
<dbReference type="InterPro" id="IPR006094">
    <property type="entry name" value="Oxid_FAD_bind_N"/>
</dbReference>
<comment type="cofactor">
    <cofactor evidence="1">
        <name>FAD</name>
        <dbReference type="ChEBI" id="CHEBI:57692"/>
    </cofactor>
</comment>
<evidence type="ECO:0000313" key="8">
    <source>
        <dbReference type="Proteomes" id="UP000324585"/>
    </source>
</evidence>
<keyword evidence="3" id="KW-0285">Flavoprotein</keyword>
<dbReference type="Pfam" id="PF08031">
    <property type="entry name" value="BBE"/>
    <property type="match status" value="1"/>
</dbReference>
<dbReference type="AlphaFoldDB" id="A0A5J4Z2P5"/>
<comment type="similarity">
    <text evidence="2">Belongs to the oxygen-dependent FAD-linked oxidoreductase family.</text>
</comment>
<protein>
    <submittedName>
        <fullName evidence="7">FAD-linked oxidoreductase</fullName>
    </submittedName>
</protein>
<dbReference type="SUPFAM" id="SSF56176">
    <property type="entry name" value="FAD-binding/transporter-associated domain-like"/>
    <property type="match status" value="1"/>
</dbReference>
<dbReference type="InterPro" id="IPR016166">
    <property type="entry name" value="FAD-bd_PCMH"/>
</dbReference>
<evidence type="ECO:0000256" key="1">
    <source>
        <dbReference type="ARBA" id="ARBA00001974"/>
    </source>
</evidence>
<keyword evidence="4" id="KW-0274">FAD</keyword>
<dbReference type="InterPro" id="IPR012951">
    <property type="entry name" value="BBE"/>
</dbReference>
<sequence length="463" mass="51149">MNGTGAHVEAPPLTLEQFRKSLRGELVLDTDAEELYRLAKQIWNGDWEIDNRPKMIVHARGVADVRSTISYAQQHGMELAVRCGGHSLKGLSTNVGGIVLDLGKHMKSVRVDLAKKEVWFEGGCLVKDVDAETAPFGFATVLGAVGNAGTGGLVSGGGYGYFSRAYGLSVDNVLEMDVVLADGSFVRASENENPDLFWACRGGQSNFGIITSFRMRLFECPKEIFGGLVLYDMEDAVKVLTAFDAFASDPQCPREASTHVYSICLSPEQKLLAVQVCYLGDPKKGMQAYERLLSSAVPVDVQSKITTYQEYQVFSDEVYRIKGIPSYWRSRNVKAGTRLPVDDLVSIINSSPSEGILVIEHFGGRICEVDPSATAYRHRDSNYVFTFTGFGFQNANARKEVKNWMNNAVELLEEYLSGGSYLNYDNGPAQASFGDNLPRLRELKLKYDPMNFFRCNINILPAV</sequence>
<evidence type="ECO:0000256" key="2">
    <source>
        <dbReference type="ARBA" id="ARBA00005466"/>
    </source>
</evidence>
<dbReference type="PANTHER" id="PTHR42973:SF39">
    <property type="entry name" value="FAD-BINDING PCMH-TYPE DOMAIN-CONTAINING PROTEIN"/>
    <property type="match status" value="1"/>
</dbReference>
<dbReference type="InterPro" id="IPR050416">
    <property type="entry name" value="FAD-linked_Oxidoreductase"/>
</dbReference>
<accession>A0A5J4Z2P5</accession>
<keyword evidence="8" id="KW-1185">Reference proteome</keyword>
<dbReference type="EMBL" id="VRMN01000002">
    <property type="protein sequence ID" value="KAA8496937.1"/>
    <property type="molecule type" value="Genomic_DNA"/>
</dbReference>
<proteinExistence type="inferred from homology"/>
<dbReference type="Gene3D" id="3.40.462.20">
    <property type="match status" value="1"/>
</dbReference>
<dbReference type="Gene3D" id="3.30.43.10">
    <property type="entry name" value="Uridine Diphospho-n-acetylenolpyruvylglucosamine Reductase, domain 2"/>
    <property type="match status" value="1"/>
</dbReference>
<comment type="caution">
    <text evidence="7">The sequence shown here is derived from an EMBL/GenBank/DDBJ whole genome shotgun (WGS) entry which is preliminary data.</text>
</comment>
<dbReference type="Pfam" id="PF01565">
    <property type="entry name" value="FAD_binding_4"/>
    <property type="match status" value="1"/>
</dbReference>
<reference evidence="8" key="1">
    <citation type="journal article" date="2019" name="Nat. Commun.">
        <title>Expansion of phycobilisome linker gene families in mesophilic red algae.</title>
        <authorList>
            <person name="Lee J."/>
            <person name="Kim D."/>
            <person name="Bhattacharya D."/>
            <person name="Yoon H.S."/>
        </authorList>
    </citation>
    <scope>NUCLEOTIDE SEQUENCE [LARGE SCALE GENOMIC DNA]</scope>
    <source>
        <strain evidence="8">CCMP 1328</strain>
    </source>
</reference>
<dbReference type="InterPro" id="IPR016167">
    <property type="entry name" value="FAD-bd_PCMH_sub1"/>
</dbReference>
<evidence type="ECO:0000313" key="7">
    <source>
        <dbReference type="EMBL" id="KAA8496937.1"/>
    </source>
</evidence>
<dbReference type="InterPro" id="IPR016169">
    <property type="entry name" value="FAD-bd_PCMH_sub2"/>
</dbReference>
<keyword evidence="5" id="KW-0560">Oxidoreductase</keyword>
<dbReference type="GO" id="GO:0071949">
    <property type="term" value="F:FAD binding"/>
    <property type="evidence" value="ECO:0007669"/>
    <property type="project" value="InterPro"/>
</dbReference>
<dbReference type="PANTHER" id="PTHR42973">
    <property type="entry name" value="BINDING OXIDOREDUCTASE, PUTATIVE (AFU_ORTHOLOGUE AFUA_1G17690)-RELATED"/>
    <property type="match status" value="1"/>
</dbReference>
<dbReference type="GO" id="GO:0016491">
    <property type="term" value="F:oxidoreductase activity"/>
    <property type="evidence" value="ECO:0007669"/>
    <property type="project" value="UniProtKB-KW"/>
</dbReference>
<organism evidence="7 8">
    <name type="scientific">Porphyridium purpureum</name>
    <name type="common">Red alga</name>
    <name type="synonym">Porphyridium cruentum</name>
    <dbReference type="NCBI Taxonomy" id="35688"/>
    <lineage>
        <taxon>Eukaryota</taxon>
        <taxon>Rhodophyta</taxon>
        <taxon>Bangiophyceae</taxon>
        <taxon>Porphyridiales</taxon>
        <taxon>Porphyridiaceae</taxon>
        <taxon>Porphyridium</taxon>
    </lineage>
</organism>
<dbReference type="Proteomes" id="UP000324585">
    <property type="component" value="Unassembled WGS sequence"/>
</dbReference>
<evidence type="ECO:0000256" key="4">
    <source>
        <dbReference type="ARBA" id="ARBA00022827"/>
    </source>
</evidence>
<dbReference type="PROSITE" id="PS51387">
    <property type="entry name" value="FAD_PCMH"/>
    <property type="match status" value="1"/>
</dbReference>
<dbReference type="OMA" id="VEDNNWI"/>
<dbReference type="Gene3D" id="3.30.465.10">
    <property type="match status" value="1"/>
</dbReference>
<gene>
    <name evidence="7" type="ORF">FVE85_0666</name>
</gene>
<evidence type="ECO:0000259" key="6">
    <source>
        <dbReference type="PROSITE" id="PS51387"/>
    </source>
</evidence>
<evidence type="ECO:0000256" key="3">
    <source>
        <dbReference type="ARBA" id="ARBA00022630"/>
    </source>
</evidence>
<dbReference type="InterPro" id="IPR036318">
    <property type="entry name" value="FAD-bd_PCMH-like_sf"/>
</dbReference>